<protein>
    <submittedName>
        <fullName evidence="5">LacI family transcriptional regulator</fullName>
    </submittedName>
</protein>
<gene>
    <name evidence="5" type="ORF">LZC95_31925</name>
</gene>
<evidence type="ECO:0000256" key="3">
    <source>
        <dbReference type="ARBA" id="ARBA00023163"/>
    </source>
</evidence>
<dbReference type="InterPro" id="IPR000843">
    <property type="entry name" value="HTH_LacI"/>
</dbReference>
<evidence type="ECO:0000256" key="1">
    <source>
        <dbReference type="ARBA" id="ARBA00023015"/>
    </source>
</evidence>
<dbReference type="Pfam" id="PF00356">
    <property type="entry name" value="LacI"/>
    <property type="match status" value="1"/>
</dbReference>
<accession>A0ABZ2JX39</accession>
<dbReference type="CDD" id="cd06267">
    <property type="entry name" value="PBP1_LacI_sugar_binding-like"/>
    <property type="match status" value="1"/>
</dbReference>
<dbReference type="Gene3D" id="1.10.260.40">
    <property type="entry name" value="lambda repressor-like DNA-binding domains"/>
    <property type="match status" value="1"/>
</dbReference>
<evidence type="ECO:0000313" key="6">
    <source>
        <dbReference type="Proteomes" id="UP001379533"/>
    </source>
</evidence>
<reference evidence="5 6" key="1">
    <citation type="submission" date="2021-12" db="EMBL/GenBank/DDBJ databases">
        <title>Discovery of the Pendulisporaceae a myxobacterial family with distinct sporulation behavior and unique specialized metabolism.</title>
        <authorList>
            <person name="Garcia R."/>
            <person name="Popoff A."/>
            <person name="Bader C.D."/>
            <person name="Loehr J."/>
            <person name="Walesch S."/>
            <person name="Walt C."/>
            <person name="Boldt J."/>
            <person name="Bunk B."/>
            <person name="Haeckl F.J.F.P.J."/>
            <person name="Gunesch A.P."/>
            <person name="Birkelbach J."/>
            <person name="Nuebel U."/>
            <person name="Pietschmann T."/>
            <person name="Bach T."/>
            <person name="Mueller R."/>
        </authorList>
    </citation>
    <scope>NUCLEOTIDE SEQUENCE [LARGE SCALE GENOMIC DNA]</scope>
    <source>
        <strain evidence="5 6">MSr12523</strain>
    </source>
</reference>
<dbReference type="PANTHER" id="PTHR30146">
    <property type="entry name" value="LACI-RELATED TRANSCRIPTIONAL REPRESSOR"/>
    <property type="match status" value="1"/>
</dbReference>
<sequence>MSKLATNRPTMNDVAAAAGVALKTVSRVVNDEPGVNPATAEKVKAAIDALGFRRNDGARTLRRGHTASIGVVVRDLADPFYSTLTRAVEEVALTHGFLVFTGSSDESPSRQRELALAFCARRVDGVVIVPVGEDHLYLQPEIAAGVAAVFVDRPAANLDADAVLVDNVGGVRKGIEHLLAHGHRRIGFLGDAPDIFTAGERVRGYREAITAAGHLVDPSLISMASPTRAAVRAALDRMLGGPTPATALFTGNSRVTVAVLRELAEQSPEHGKHRRPALVGFDDFEVADLLSPAVTVIAQDPARIGRAAAELLFRRMENKHREVVRRELPTRLIVRGSGEMPP</sequence>
<dbReference type="Proteomes" id="UP001379533">
    <property type="component" value="Chromosome"/>
</dbReference>
<dbReference type="InterPro" id="IPR010982">
    <property type="entry name" value="Lambda_DNA-bd_dom_sf"/>
</dbReference>
<dbReference type="Pfam" id="PF13377">
    <property type="entry name" value="Peripla_BP_3"/>
    <property type="match status" value="1"/>
</dbReference>
<keyword evidence="6" id="KW-1185">Reference proteome</keyword>
<keyword evidence="3" id="KW-0804">Transcription</keyword>
<name>A0ABZ2JX39_9BACT</name>
<proteinExistence type="predicted"/>
<organism evidence="5 6">
    <name type="scientific">Pendulispora brunnea</name>
    <dbReference type="NCBI Taxonomy" id="2905690"/>
    <lineage>
        <taxon>Bacteria</taxon>
        <taxon>Pseudomonadati</taxon>
        <taxon>Myxococcota</taxon>
        <taxon>Myxococcia</taxon>
        <taxon>Myxococcales</taxon>
        <taxon>Sorangiineae</taxon>
        <taxon>Pendulisporaceae</taxon>
        <taxon>Pendulispora</taxon>
    </lineage>
</organism>
<dbReference type="CDD" id="cd01392">
    <property type="entry name" value="HTH_LacI"/>
    <property type="match status" value="1"/>
</dbReference>
<dbReference type="PANTHER" id="PTHR30146:SF109">
    <property type="entry name" value="HTH-TYPE TRANSCRIPTIONAL REGULATOR GALS"/>
    <property type="match status" value="1"/>
</dbReference>
<dbReference type="SUPFAM" id="SSF53822">
    <property type="entry name" value="Periplasmic binding protein-like I"/>
    <property type="match status" value="1"/>
</dbReference>
<dbReference type="PROSITE" id="PS50932">
    <property type="entry name" value="HTH_LACI_2"/>
    <property type="match status" value="1"/>
</dbReference>
<dbReference type="SUPFAM" id="SSF47413">
    <property type="entry name" value="lambda repressor-like DNA-binding domains"/>
    <property type="match status" value="1"/>
</dbReference>
<dbReference type="InterPro" id="IPR046335">
    <property type="entry name" value="LacI/GalR-like_sensor"/>
</dbReference>
<keyword evidence="2" id="KW-0238">DNA-binding</keyword>
<evidence type="ECO:0000259" key="4">
    <source>
        <dbReference type="PROSITE" id="PS50932"/>
    </source>
</evidence>
<dbReference type="InterPro" id="IPR028082">
    <property type="entry name" value="Peripla_BP_I"/>
</dbReference>
<evidence type="ECO:0000256" key="2">
    <source>
        <dbReference type="ARBA" id="ARBA00023125"/>
    </source>
</evidence>
<dbReference type="RefSeq" id="WP_394841669.1">
    <property type="nucleotide sequence ID" value="NZ_CP089982.1"/>
</dbReference>
<dbReference type="Gene3D" id="3.40.50.2300">
    <property type="match status" value="2"/>
</dbReference>
<evidence type="ECO:0000313" key="5">
    <source>
        <dbReference type="EMBL" id="WXA91050.1"/>
    </source>
</evidence>
<dbReference type="EMBL" id="CP089982">
    <property type="protein sequence ID" value="WXA91050.1"/>
    <property type="molecule type" value="Genomic_DNA"/>
</dbReference>
<keyword evidence="1" id="KW-0805">Transcription regulation</keyword>
<feature type="domain" description="HTH lacI-type" evidence="4">
    <location>
        <begin position="9"/>
        <end position="63"/>
    </location>
</feature>
<dbReference type="SMART" id="SM00354">
    <property type="entry name" value="HTH_LACI"/>
    <property type="match status" value="1"/>
</dbReference>